<organism evidence="2 3">
    <name type="scientific">Stylophora pistillata</name>
    <name type="common">Smooth cauliflower coral</name>
    <dbReference type="NCBI Taxonomy" id="50429"/>
    <lineage>
        <taxon>Eukaryota</taxon>
        <taxon>Metazoa</taxon>
        <taxon>Cnidaria</taxon>
        <taxon>Anthozoa</taxon>
        <taxon>Hexacorallia</taxon>
        <taxon>Scleractinia</taxon>
        <taxon>Astrocoeniina</taxon>
        <taxon>Pocilloporidae</taxon>
        <taxon>Stylophora</taxon>
    </lineage>
</organism>
<feature type="coiled-coil region" evidence="1">
    <location>
        <begin position="65"/>
        <end position="113"/>
    </location>
</feature>
<proteinExistence type="predicted"/>
<evidence type="ECO:0000313" key="2">
    <source>
        <dbReference type="EMBL" id="PFX26423.1"/>
    </source>
</evidence>
<evidence type="ECO:0000313" key="3">
    <source>
        <dbReference type="Proteomes" id="UP000225706"/>
    </source>
</evidence>
<dbReference type="Pfam" id="PF05380">
    <property type="entry name" value="Peptidase_A17"/>
    <property type="match status" value="1"/>
</dbReference>
<dbReference type="OrthoDB" id="5953917at2759"/>
<gene>
    <name evidence="2" type="ORF">AWC38_SpisGene8895</name>
</gene>
<evidence type="ECO:0000256" key="1">
    <source>
        <dbReference type="SAM" id="Coils"/>
    </source>
</evidence>
<reference evidence="3" key="1">
    <citation type="journal article" date="2017" name="bioRxiv">
        <title>Comparative analysis of the genomes of Stylophora pistillata and Acropora digitifera provides evidence for extensive differences between species of corals.</title>
        <authorList>
            <person name="Voolstra C.R."/>
            <person name="Li Y."/>
            <person name="Liew Y.J."/>
            <person name="Baumgarten S."/>
            <person name="Zoccola D."/>
            <person name="Flot J.-F."/>
            <person name="Tambutte S."/>
            <person name="Allemand D."/>
            <person name="Aranda M."/>
        </authorList>
    </citation>
    <scope>NUCLEOTIDE SEQUENCE [LARGE SCALE GENOMIC DNA]</scope>
</reference>
<accession>A0A2B4SBL6</accession>
<dbReference type="InterPro" id="IPR005312">
    <property type="entry name" value="DUF1759"/>
</dbReference>
<keyword evidence="1" id="KW-0175">Coiled coil</keyword>
<comment type="caution">
    <text evidence="2">The sequence shown here is derived from an EMBL/GenBank/DDBJ whole genome shotgun (WGS) entry which is preliminary data.</text>
</comment>
<dbReference type="PANTHER" id="PTHR47331:SF5">
    <property type="entry name" value="RIBONUCLEASE H"/>
    <property type="match status" value="1"/>
</dbReference>
<dbReference type="PANTHER" id="PTHR47331">
    <property type="entry name" value="PHD-TYPE DOMAIN-CONTAINING PROTEIN"/>
    <property type="match status" value="1"/>
</dbReference>
<dbReference type="EMBL" id="LSMT01000126">
    <property type="protein sequence ID" value="PFX26423.1"/>
    <property type="molecule type" value="Genomic_DNA"/>
</dbReference>
<protein>
    <submittedName>
        <fullName evidence="2">Uncharacterized protein</fullName>
    </submittedName>
</protein>
<sequence length="691" mass="79321">MGEIKEKLGTGAKEDLQLAYDKICEVSKTMETAANEVKDATLEDEKTFEQVRAWSEASKDDLIPIRELRSSLKQELVELERQETNKREEDWLKKKLELEIMLEEKRAEHENSKPQAVKLQEYTIPPFRGDCKNWFRFWNQLVVEVDSSKISEISKFNYLLELVQGEPKNCILGLPHTIEGYLEAKKTFEMTFGKDVKVHKALIKDLESLPNITSVSRIKDIHDFYGQLSRTVRTLATMKKLQGAQSYVYNIMDKLGPVREAMVQKDDKWEEWGLEELVENLRKYTDRNPLSESLTPSNEVKKPLTNQGSDKQKAFLQIKVDLRTEMRYFSYDELLKNTYVDVIQSGGGQKEELLKFKGEAIKIVKEGGFQLHKWHRNVPEVEAPLNDSGDTLASTVSPSYAKILGVSWKKTEDRLEIGFRKPLKEVDDSKWAKRKMLSAINGIFDLLAISAPVIITGKVLYSQACLRKLRWLEELPDDLQKPWKKWLKGMAERPWISIPRSVVNNRVTKIVLHGFADASKVAVSAAVYTLAFHTTSAVQQNLLVAKSRIAPRGLSIPLLELIAAHTLSRLVNHVKEVLRDQDFVDFFVYVVMTLIFTTNQSQCASSSTNVVTLFPSFKRVTTALNLLIDIQHYKRRIRKIPTAFHSLSRFTLTTTQLNPSFLKTLNYFKTIQRQALSFRSLRSFHSNATKT</sequence>
<dbReference type="AlphaFoldDB" id="A0A2B4SBL6"/>
<dbReference type="InterPro" id="IPR008042">
    <property type="entry name" value="Retrotrans_Pao"/>
</dbReference>
<keyword evidence="3" id="KW-1185">Reference proteome</keyword>
<dbReference type="Pfam" id="PF03564">
    <property type="entry name" value="DUF1759"/>
    <property type="match status" value="1"/>
</dbReference>
<dbReference type="Proteomes" id="UP000225706">
    <property type="component" value="Unassembled WGS sequence"/>
</dbReference>
<name>A0A2B4SBL6_STYPI</name>